<name>A0A0E9RE32_ANGAN</name>
<protein>
    <submittedName>
        <fullName evidence="2">Uncharacterized protein</fullName>
    </submittedName>
</protein>
<reference evidence="2" key="1">
    <citation type="submission" date="2014-11" db="EMBL/GenBank/DDBJ databases">
        <authorList>
            <person name="Amaro Gonzalez C."/>
        </authorList>
    </citation>
    <scope>NUCLEOTIDE SEQUENCE</scope>
</reference>
<evidence type="ECO:0000256" key="1">
    <source>
        <dbReference type="SAM" id="MobiDB-lite"/>
    </source>
</evidence>
<dbReference type="EMBL" id="GBXM01081505">
    <property type="protein sequence ID" value="JAH27072.1"/>
    <property type="molecule type" value="Transcribed_RNA"/>
</dbReference>
<organism evidence="2">
    <name type="scientific">Anguilla anguilla</name>
    <name type="common">European freshwater eel</name>
    <name type="synonym">Muraena anguilla</name>
    <dbReference type="NCBI Taxonomy" id="7936"/>
    <lineage>
        <taxon>Eukaryota</taxon>
        <taxon>Metazoa</taxon>
        <taxon>Chordata</taxon>
        <taxon>Craniata</taxon>
        <taxon>Vertebrata</taxon>
        <taxon>Euteleostomi</taxon>
        <taxon>Actinopterygii</taxon>
        <taxon>Neopterygii</taxon>
        <taxon>Teleostei</taxon>
        <taxon>Anguilliformes</taxon>
        <taxon>Anguillidae</taxon>
        <taxon>Anguilla</taxon>
    </lineage>
</organism>
<proteinExistence type="predicted"/>
<dbReference type="AlphaFoldDB" id="A0A0E9RE32"/>
<evidence type="ECO:0000313" key="2">
    <source>
        <dbReference type="EMBL" id="JAH27072.1"/>
    </source>
</evidence>
<feature type="region of interest" description="Disordered" evidence="1">
    <location>
        <begin position="1"/>
        <end position="22"/>
    </location>
</feature>
<sequence>MSHIDTSAHTHTHTHTRPQCLHISESPPPTHVLLLSLFFMRSHLRVAESRSVSALIPAVSYAYFYRLRLLLGVCLKMRLWS</sequence>
<accession>A0A0E9RE32</accession>
<reference evidence="2" key="2">
    <citation type="journal article" date="2015" name="Fish Shellfish Immunol.">
        <title>Early steps in the European eel (Anguilla anguilla)-Vibrio vulnificus interaction in the gills: Role of the RtxA13 toxin.</title>
        <authorList>
            <person name="Callol A."/>
            <person name="Pajuelo D."/>
            <person name="Ebbesson L."/>
            <person name="Teles M."/>
            <person name="MacKenzie S."/>
            <person name="Amaro C."/>
        </authorList>
    </citation>
    <scope>NUCLEOTIDE SEQUENCE</scope>
</reference>